<keyword evidence="4" id="KW-0597">Phosphoprotein</keyword>
<evidence type="ECO:0000313" key="10">
    <source>
        <dbReference type="Proteomes" id="UP000288178"/>
    </source>
</evidence>
<dbReference type="SUPFAM" id="SSF47384">
    <property type="entry name" value="Homodimeric domain of signal transducing histidine kinase"/>
    <property type="match status" value="1"/>
</dbReference>
<dbReference type="CDD" id="cd00082">
    <property type="entry name" value="HisKA"/>
    <property type="match status" value="1"/>
</dbReference>
<feature type="domain" description="Histidine kinase" evidence="8">
    <location>
        <begin position="270"/>
        <end position="482"/>
    </location>
</feature>
<evidence type="ECO:0000256" key="2">
    <source>
        <dbReference type="ARBA" id="ARBA00004429"/>
    </source>
</evidence>
<dbReference type="OrthoDB" id="8552871at2"/>
<dbReference type="InterPro" id="IPR050351">
    <property type="entry name" value="BphY/WalK/GraS-like"/>
</dbReference>
<dbReference type="SMART" id="SM00387">
    <property type="entry name" value="HATPase_c"/>
    <property type="match status" value="1"/>
</dbReference>
<organism evidence="9 10">
    <name type="scientific">Rubrivivax albus</name>
    <dbReference type="NCBI Taxonomy" id="2499835"/>
    <lineage>
        <taxon>Bacteria</taxon>
        <taxon>Pseudomonadati</taxon>
        <taxon>Pseudomonadota</taxon>
        <taxon>Betaproteobacteria</taxon>
        <taxon>Burkholderiales</taxon>
        <taxon>Sphaerotilaceae</taxon>
        <taxon>Rubrivivax</taxon>
    </lineage>
</organism>
<dbReference type="PROSITE" id="PS50109">
    <property type="entry name" value="HIS_KIN"/>
    <property type="match status" value="1"/>
</dbReference>
<dbReference type="AlphaFoldDB" id="A0A3S2X497"/>
<dbReference type="InterPro" id="IPR036097">
    <property type="entry name" value="HisK_dim/P_sf"/>
</dbReference>
<dbReference type="PRINTS" id="PR00344">
    <property type="entry name" value="BCTRLSENSOR"/>
</dbReference>
<dbReference type="RefSeq" id="WP_128196461.1">
    <property type="nucleotide sequence ID" value="NZ_SACT01000001.1"/>
</dbReference>
<dbReference type="InterPro" id="IPR004358">
    <property type="entry name" value="Sig_transdc_His_kin-like_C"/>
</dbReference>
<dbReference type="Gene3D" id="3.30.565.10">
    <property type="entry name" value="Histidine kinase-like ATPase, C-terminal domain"/>
    <property type="match status" value="1"/>
</dbReference>
<dbReference type="PANTHER" id="PTHR42878:SF15">
    <property type="entry name" value="BACTERIOPHYTOCHROME"/>
    <property type="match status" value="1"/>
</dbReference>
<reference evidence="9 10" key="1">
    <citation type="submission" date="2019-01" db="EMBL/GenBank/DDBJ databases">
        <authorList>
            <person name="Chen W.-M."/>
        </authorList>
    </citation>
    <scope>NUCLEOTIDE SEQUENCE [LARGE SCALE GENOMIC DNA]</scope>
    <source>
        <strain evidence="9 10">ICH-3</strain>
    </source>
</reference>
<dbReference type="InterPro" id="IPR005467">
    <property type="entry name" value="His_kinase_dom"/>
</dbReference>
<evidence type="ECO:0000256" key="3">
    <source>
        <dbReference type="ARBA" id="ARBA00012438"/>
    </source>
</evidence>
<keyword evidence="7" id="KW-1133">Transmembrane helix</keyword>
<comment type="caution">
    <text evidence="9">The sequence shown here is derived from an EMBL/GenBank/DDBJ whole genome shotgun (WGS) entry which is preliminary data.</text>
</comment>
<feature type="transmembrane region" description="Helical" evidence="7">
    <location>
        <begin position="35"/>
        <end position="52"/>
    </location>
</feature>
<dbReference type="Pfam" id="PF00512">
    <property type="entry name" value="HisKA"/>
    <property type="match status" value="1"/>
</dbReference>
<evidence type="ECO:0000259" key="8">
    <source>
        <dbReference type="PROSITE" id="PS50109"/>
    </source>
</evidence>
<evidence type="ECO:0000256" key="6">
    <source>
        <dbReference type="ARBA" id="ARBA00022777"/>
    </source>
</evidence>
<name>A0A3S2X497_9BURK</name>
<dbReference type="InterPro" id="IPR036890">
    <property type="entry name" value="HATPase_C_sf"/>
</dbReference>
<gene>
    <name evidence="9" type="ORF">ENE75_05750</name>
</gene>
<keyword evidence="6" id="KW-0418">Kinase</keyword>
<dbReference type="SUPFAM" id="SSF55874">
    <property type="entry name" value="ATPase domain of HSP90 chaperone/DNA topoisomerase II/histidine kinase"/>
    <property type="match status" value="1"/>
</dbReference>
<dbReference type="PANTHER" id="PTHR42878">
    <property type="entry name" value="TWO-COMPONENT HISTIDINE KINASE"/>
    <property type="match status" value="1"/>
</dbReference>
<dbReference type="Pfam" id="PF02518">
    <property type="entry name" value="HATPase_c"/>
    <property type="match status" value="1"/>
</dbReference>
<keyword evidence="7" id="KW-0472">Membrane</keyword>
<dbReference type="GO" id="GO:0005886">
    <property type="term" value="C:plasma membrane"/>
    <property type="evidence" value="ECO:0007669"/>
    <property type="project" value="UniProtKB-SubCell"/>
</dbReference>
<dbReference type="GO" id="GO:0000156">
    <property type="term" value="F:phosphorelay response regulator activity"/>
    <property type="evidence" value="ECO:0007669"/>
    <property type="project" value="TreeGrafter"/>
</dbReference>
<protein>
    <recommendedName>
        <fullName evidence="3">histidine kinase</fullName>
        <ecNumber evidence="3">2.7.13.3</ecNumber>
    </recommendedName>
</protein>
<dbReference type="EC" id="2.7.13.3" evidence="3"/>
<dbReference type="SMART" id="SM00388">
    <property type="entry name" value="HisKA"/>
    <property type="match status" value="1"/>
</dbReference>
<dbReference type="InterPro" id="IPR003594">
    <property type="entry name" value="HATPase_dom"/>
</dbReference>
<keyword evidence="5" id="KW-0808">Transferase</keyword>
<evidence type="ECO:0000256" key="4">
    <source>
        <dbReference type="ARBA" id="ARBA00022553"/>
    </source>
</evidence>
<dbReference type="Gene3D" id="1.10.287.130">
    <property type="match status" value="1"/>
</dbReference>
<dbReference type="InterPro" id="IPR003661">
    <property type="entry name" value="HisK_dim/P_dom"/>
</dbReference>
<keyword evidence="7" id="KW-0812">Transmembrane</keyword>
<sequence>MRNWHVPARAGGALAATGLLGGCTGDTGPWFFGSVALVVSALTAGAAGWLIGRRRDRRALHAARQENRLLLALAGGDGWRTTVAGDGMARLADGRRLSDLYDLGPQAATMEATLTRPDPFGPCEWSRRDGGGAHTVGGVPWFHGDGRFGGHVVLARPGDGGGQAAMGLKALAETWPDALAVLVRQGDDAPWRVLQASAAARAVLGRTDRFDGAALQALLPPALGAALGTPGDAQAEGWQLHHVAADGAAVLLLVRAGSSGFDDTATMSYTVSHDLRAPIRVVEGFTRIVKEDYGNVLDRVANDHLDRVLGATARMNQMIDAMLTLARLSTQPLARQPVNLSQLATFVIDDLRRAAPDREAVIQVEPDLQATGDPTLLRLVLENLLGNAWKYTAKRAQAHIVFGRETTDGQTAFVVRDNGAGFDMRSAERLFGLFQRLHSASDFAGTGVGLASVRRIVQRHGGRIWADGEPGRGAAFYFTLRN</sequence>
<dbReference type="Proteomes" id="UP000288178">
    <property type="component" value="Unassembled WGS sequence"/>
</dbReference>
<evidence type="ECO:0000256" key="5">
    <source>
        <dbReference type="ARBA" id="ARBA00022679"/>
    </source>
</evidence>
<accession>A0A3S2X497</accession>
<evidence type="ECO:0000313" key="9">
    <source>
        <dbReference type="EMBL" id="RVT54348.1"/>
    </source>
</evidence>
<dbReference type="PROSITE" id="PS51257">
    <property type="entry name" value="PROKAR_LIPOPROTEIN"/>
    <property type="match status" value="1"/>
</dbReference>
<keyword evidence="10" id="KW-1185">Reference proteome</keyword>
<evidence type="ECO:0000256" key="1">
    <source>
        <dbReference type="ARBA" id="ARBA00000085"/>
    </source>
</evidence>
<dbReference type="GO" id="GO:0007234">
    <property type="term" value="P:osmosensory signaling via phosphorelay pathway"/>
    <property type="evidence" value="ECO:0007669"/>
    <property type="project" value="TreeGrafter"/>
</dbReference>
<dbReference type="GO" id="GO:0030295">
    <property type="term" value="F:protein kinase activator activity"/>
    <property type="evidence" value="ECO:0007669"/>
    <property type="project" value="TreeGrafter"/>
</dbReference>
<dbReference type="FunFam" id="3.30.565.10:FF:000006">
    <property type="entry name" value="Sensor histidine kinase WalK"/>
    <property type="match status" value="1"/>
</dbReference>
<proteinExistence type="predicted"/>
<dbReference type="EMBL" id="SACT01000001">
    <property type="protein sequence ID" value="RVT54348.1"/>
    <property type="molecule type" value="Genomic_DNA"/>
</dbReference>
<evidence type="ECO:0000256" key="7">
    <source>
        <dbReference type="SAM" id="Phobius"/>
    </source>
</evidence>
<comment type="subcellular location">
    <subcellularLocation>
        <location evidence="2">Cell inner membrane</location>
        <topology evidence="2">Multi-pass membrane protein</topology>
    </subcellularLocation>
</comment>
<dbReference type="GO" id="GO:0000155">
    <property type="term" value="F:phosphorelay sensor kinase activity"/>
    <property type="evidence" value="ECO:0007669"/>
    <property type="project" value="InterPro"/>
</dbReference>
<comment type="catalytic activity">
    <reaction evidence="1">
        <text>ATP + protein L-histidine = ADP + protein N-phospho-L-histidine.</text>
        <dbReference type="EC" id="2.7.13.3"/>
    </reaction>
</comment>